<evidence type="ECO:0000313" key="1">
    <source>
        <dbReference type="EMBL" id="EMP41718.1"/>
    </source>
</evidence>
<protein>
    <submittedName>
        <fullName evidence="1">Uncharacterized protein</fullName>
    </submittedName>
</protein>
<dbReference type="Proteomes" id="UP000031443">
    <property type="component" value="Unassembled WGS sequence"/>
</dbReference>
<organism evidence="1 2">
    <name type="scientific">Chelonia mydas</name>
    <name type="common">Green sea-turtle</name>
    <name type="synonym">Chelonia agassizi</name>
    <dbReference type="NCBI Taxonomy" id="8469"/>
    <lineage>
        <taxon>Eukaryota</taxon>
        <taxon>Metazoa</taxon>
        <taxon>Chordata</taxon>
        <taxon>Craniata</taxon>
        <taxon>Vertebrata</taxon>
        <taxon>Euteleostomi</taxon>
        <taxon>Archelosauria</taxon>
        <taxon>Testudinata</taxon>
        <taxon>Testudines</taxon>
        <taxon>Cryptodira</taxon>
        <taxon>Durocryptodira</taxon>
        <taxon>Americhelydia</taxon>
        <taxon>Chelonioidea</taxon>
        <taxon>Cheloniidae</taxon>
        <taxon>Chelonia</taxon>
    </lineage>
</organism>
<name>M7CAL9_CHEMY</name>
<dbReference type="EMBL" id="KB485296">
    <property type="protein sequence ID" value="EMP41718.1"/>
    <property type="molecule type" value="Genomic_DNA"/>
</dbReference>
<reference evidence="2" key="1">
    <citation type="journal article" date="2013" name="Nat. Genet.">
        <title>The draft genomes of soft-shell turtle and green sea turtle yield insights into the development and evolution of the turtle-specific body plan.</title>
        <authorList>
            <person name="Wang Z."/>
            <person name="Pascual-Anaya J."/>
            <person name="Zadissa A."/>
            <person name="Li W."/>
            <person name="Niimura Y."/>
            <person name="Huang Z."/>
            <person name="Li C."/>
            <person name="White S."/>
            <person name="Xiong Z."/>
            <person name="Fang D."/>
            <person name="Wang B."/>
            <person name="Ming Y."/>
            <person name="Chen Y."/>
            <person name="Zheng Y."/>
            <person name="Kuraku S."/>
            <person name="Pignatelli M."/>
            <person name="Herrero J."/>
            <person name="Beal K."/>
            <person name="Nozawa M."/>
            <person name="Li Q."/>
            <person name="Wang J."/>
            <person name="Zhang H."/>
            <person name="Yu L."/>
            <person name="Shigenobu S."/>
            <person name="Wang J."/>
            <person name="Liu J."/>
            <person name="Flicek P."/>
            <person name="Searle S."/>
            <person name="Wang J."/>
            <person name="Kuratani S."/>
            <person name="Yin Y."/>
            <person name="Aken B."/>
            <person name="Zhang G."/>
            <person name="Irie N."/>
        </authorList>
    </citation>
    <scope>NUCLEOTIDE SEQUENCE [LARGE SCALE GENOMIC DNA]</scope>
</reference>
<evidence type="ECO:0000313" key="2">
    <source>
        <dbReference type="Proteomes" id="UP000031443"/>
    </source>
</evidence>
<proteinExistence type="predicted"/>
<sequence length="242" mass="27089">MSLQLSLFVYRVHDLLQLHGKEEGVICQTDLEGEEMESQCYPKEINLKGQNEQREELILKQRGTGTSLTKTAIIIGPYAGSISREAKCECDASDDLLRGPFGSHRSEPRDKVLQNAIGIGMLLQLEKDPAKPSEPPAQHFGGELQRLICHAKAGNDVSLFKKSPFSCLAIRCRDDVPSHSCRMNNNPPPHLLRRAGPYEQRERRLNEVQGEPSVTGAFYVVSEATETFHRYKKHICLTLPPA</sequence>
<gene>
    <name evidence="1" type="ORF">UY3_01014</name>
</gene>
<dbReference type="AlphaFoldDB" id="M7CAL9"/>
<keyword evidence="2" id="KW-1185">Reference proteome</keyword>
<accession>M7CAL9</accession>